<keyword evidence="2" id="KW-1185">Reference proteome</keyword>
<dbReference type="EMBL" id="JAGHKO010000004">
    <property type="protein sequence ID" value="MBO9201584.1"/>
    <property type="molecule type" value="Genomic_DNA"/>
</dbReference>
<comment type="caution">
    <text evidence="1">The sequence shown here is derived from an EMBL/GenBank/DDBJ whole genome shotgun (WGS) entry which is preliminary data.</text>
</comment>
<protein>
    <submittedName>
        <fullName evidence="1">Uncharacterized protein</fullName>
    </submittedName>
</protein>
<gene>
    <name evidence="1" type="ORF">J7I42_14980</name>
</gene>
<accession>A0ABS3YUI2</accession>
<evidence type="ECO:0000313" key="1">
    <source>
        <dbReference type="EMBL" id="MBO9201584.1"/>
    </source>
</evidence>
<organism evidence="1 2">
    <name type="scientific">Niastella soli</name>
    <dbReference type="NCBI Taxonomy" id="2821487"/>
    <lineage>
        <taxon>Bacteria</taxon>
        <taxon>Pseudomonadati</taxon>
        <taxon>Bacteroidota</taxon>
        <taxon>Chitinophagia</taxon>
        <taxon>Chitinophagales</taxon>
        <taxon>Chitinophagaceae</taxon>
        <taxon>Niastella</taxon>
    </lineage>
</organism>
<proteinExistence type="predicted"/>
<sequence length="50" mass="5811">MGYSIQGFGHYALRPFAELCIINNKILKYKMKEVIVRENERKSISVLGDH</sequence>
<evidence type="ECO:0000313" key="2">
    <source>
        <dbReference type="Proteomes" id="UP000677244"/>
    </source>
</evidence>
<name>A0ABS3YUI2_9BACT</name>
<dbReference type="Proteomes" id="UP000677244">
    <property type="component" value="Unassembled WGS sequence"/>
</dbReference>
<dbReference type="RefSeq" id="WP_209139638.1">
    <property type="nucleotide sequence ID" value="NZ_JAGHKO010000004.1"/>
</dbReference>
<reference evidence="1 2" key="1">
    <citation type="submission" date="2021-03" db="EMBL/GenBank/DDBJ databases">
        <title>Assistant Professor.</title>
        <authorList>
            <person name="Huq M.A."/>
        </authorList>
    </citation>
    <scope>NUCLEOTIDE SEQUENCE [LARGE SCALE GENOMIC DNA]</scope>
    <source>
        <strain evidence="1 2">MAH-29</strain>
    </source>
</reference>